<feature type="compositionally biased region" description="Basic and acidic residues" evidence="1">
    <location>
        <begin position="361"/>
        <end position="370"/>
    </location>
</feature>
<feature type="compositionally biased region" description="Polar residues" evidence="1">
    <location>
        <begin position="210"/>
        <end position="231"/>
    </location>
</feature>
<evidence type="ECO:0000259" key="2">
    <source>
        <dbReference type="Pfam" id="PF12697"/>
    </source>
</evidence>
<dbReference type="Gene3D" id="3.40.50.1820">
    <property type="entry name" value="alpha/beta hydrolase"/>
    <property type="match status" value="1"/>
</dbReference>
<dbReference type="InterPro" id="IPR000073">
    <property type="entry name" value="AB_hydrolase_1"/>
</dbReference>
<protein>
    <submittedName>
        <fullName evidence="3">Uu.00g088250.m01.CDS01</fullName>
    </submittedName>
</protein>
<feature type="compositionally biased region" description="Polar residues" evidence="1">
    <location>
        <begin position="389"/>
        <end position="399"/>
    </location>
</feature>
<feature type="compositionally biased region" description="Basic and acidic residues" evidence="1">
    <location>
        <begin position="592"/>
        <end position="611"/>
    </location>
</feature>
<sequence>MDAARAFKLDSRPSAVTNRPSSGGRSPSPTGFGGLYSLRDPRASSAQSLTPSLPEYEEIERRTLLIIYIHGFMGNDSSFQSFPAHVHKYLKLALADTHHIHTKIYPKYKTYKAIDVARDNFSKWLEPHESPKTDVILVGHSMGGLLAADVALMPSADQVDHRYLRHRILGTVNLDAPLLGLHPGIIVSGISSLFRKIEPPKPPGEPAFQPRSSQAASGITSPTESTYSRPSMASEMSLASPTSPGQFAPPASTLDPYFNPAFPNDVRREDRPWWKNVVHFVQKHNSEGLIDAASHHIMSHLEFGSCLMDLNGLKTRYENIRKLEDVDDLKHYGFPHVPPQVRFIQYYTICHGYPKKPKTQNPEKEEDSLKSKTNVSSEAATPGIFTEDPINTATNQPISTEDHSNDHNRDSKPLNSFDATHKEGLAPLDESDGSRSSMEMLDPAPMLDETEHPDSTGTAGVTDQPPEKDSPPVEPEPQSVQAVDEDPNTDTIDAKPPEGASLMERSSTVDKATTAELTDAVTDLDLDLPTIPELPPRPELPNLEQYTDKDARKQAEKEGKRVQKAYDQSVKNREKAIKERQKIIDKRKKKRAQEAEKRQKEAQKQRQKDEAAATAAVAAAMKHEASLPENTPGTTQSAAALSQQMSGASLDDSSLMSPESRALTDQQDKTKPPKKMKDRKFINVPKVNGEVDPKWVRIFMKDIDETGAHTGLFFSGEHYEKLVGDVGDTIVKWVHEDMTKRAILEIGVD</sequence>
<evidence type="ECO:0000313" key="3">
    <source>
        <dbReference type="EMBL" id="CAJ2507639.1"/>
    </source>
</evidence>
<dbReference type="Pfam" id="PF12697">
    <property type="entry name" value="Abhydrolase_6"/>
    <property type="match status" value="1"/>
</dbReference>
<organism evidence="3 4">
    <name type="scientific">Anthostomella pinea</name>
    <dbReference type="NCBI Taxonomy" id="933095"/>
    <lineage>
        <taxon>Eukaryota</taxon>
        <taxon>Fungi</taxon>
        <taxon>Dikarya</taxon>
        <taxon>Ascomycota</taxon>
        <taxon>Pezizomycotina</taxon>
        <taxon>Sordariomycetes</taxon>
        <taxon>Xylariomycetidae</taxon>
        <taxon>Xylariales</taxon>
        <taxon>Xylariaceae</taxon>
        <taxon>Anthostomella</taxon>
    </lineage>
</organism>
<feature type="domain" description="AB hydrolase-1" evidence="2">
    <location>
        <begin position="67"/>
        <end position="267"/>
    </location>
</feature>
<feature type="compositionally biased region" description="Low complexity" evidence="1">
    <location>
        <begin position="512"/>
        <end position="531"/>
    </location>
</feature>
<dbReference type="SUPFAM" id="SSF53474">
    <property type="entry name" value="alpha/beta-Hydrolases"/>
    <property type="match status" value="1"/>
</dbReference>
<dbReference type="PANTHER" id="PTHR47842:SF3">
    <property type="entry name" value="DUF676 DOMAIN-CONTAINING PROTEIN"/>
    <property type="match status" value="1"/>
</dbReference>
<reference evidence="3" key="1">
    <citation type="submission" date="2023-10" db="EMBL/GenBank/DDBJ databases">
        <authorList>
            <person name="Hackl T."/>
        </authorList>
    </citation>
    <scope>NUCLEOTIDE SEQUENCE</scope>
</reference>
<dbReference type="Proteomes" id="UP001295740">
    <property type="component" value="Unassembled WGS sequence"/>
</dbReference>
<feature type="region of interest" description="Disordered" evidence="1">
    <location>
        <begin position="354"/>
        <end position="677"/>
    </location>
</feature>
<feature type="region of interest" description="Disordered" evidence="1">
    <location>
        <begin position="1"/>
        <end position="37"/>
    </location>
</feature>
<feature type="compositionally biased region" description="Basic and acidic residues" evidence="1">
    <location>
        <begin position="546"/>
        <end position="561"/>
    </location>
</feature>
<gene>
    <name evidence="3" type="ORF">KHLLAP_LOCUS8107</name>
</gene>
<feature type="region of interest" description="Disordered" evidence="1">
    <location>
        <begin position="198"/>
        <end position="246"/>
    </location>
</feature>
<dbReference type="AlphaFoldDB" id="A0AAI8VMI6"/>
<evidence type="ECO:0000256" key="1">
    <source>
        <dbReference type="SAM" id="MobiDB-lite"/>
    </source>
</evidence>
<dbReference type="EMBL" id="CAUWAG010000010">
    <property type="protein sequence ID" value="CAJ2507639.1"/>
    <property type="molecule type" value="Genomic_DNA"/>
</dbReference>
<proteinExistence type="predicted"/>
<feature type="compositionally biased region" description="Basic and acidic residues" evidence="1">
    <location>
        <begin position="570"/>
        <end position="584"/>
    </location>
</feature>
<dbReference type="InterPro" id="IPR029058">
    <property type="entry name" value="AB_hydrolase_fold"/>
</dbReference>
<name>A0AAI8VMI6_9PEZI</name>
<feature type="compositionally biased region" description="Basic and acidic residues" evidence="1">
    <location>
        <begin position="400"/>
        <end position="412"/>
    </location>
</feature>
<evidence type="ECO:0000313" key="4">
    <source>
        <dbReference type="Proteomes" id="UP001295740"/>
    </source>
</evidence>
<feature type="compositionally biased region" description="Low complexity" evidence="1">
    <location>
        <begin position="20"/>
        <end position="30"/>
    </location>
</feature>
<accession>A0AAI8VMI6</accession>
<feature type="compositionally biased region" description="Polar residues" evidence="1">
    <location>
        <begin position="628"/>
        <end position="657"/>
    </location>
</feature>
<keyword evidence="4" id="KW-1185">Reference proteome</keyword>
<comment type="caution">
    <text evidence="3">The sequence shown here is derived from an EMBL/GenBank/DDBJ whole genome shotgun (WGS) entry which is preliminary data.</text>
</comment>
<dbReference type="PANTHER" id="PTHR47842">
    <property type="entry name" value="EXPRESSED PROTEIN"/>
    <property type="match status" value="1"/>
</dbReference>
<feature type="compositionally biased region" description="Basic and acidic residues" evidence="1">
    <location>
        <begin position="1"/>
        <end position="11"/>
    </location>
</feature>